<dbReference type="PANTHER" id="PTHR46640">
    <property type="entry name" value="TRIACYLGLYCEROL LIPASE, PUTATIVE (AFU_ORTHOLOGUE AFUA_6G06510)-RELATED"/>
    <property type="match status" value="1"/>
</dbReference>
<dbReference type="EMBL" id="KQ030510">
    <property type="protein sequence ID" value="KJZ76559.1"/>
    <property type="molecule type" value="Genomic_DNA"/>
</dbReference>
<gene>
    <name evidence="6" type="ORF">HIM_03895</name>
</gene>
<evidence type="ECO:0000313" key="7">
    <source>
        <dbReference type="Proteomes" id="UP000054481"/>
    </source>
</evidence>
<dbReference type="Pfam" id="PF01764">
    <property type="entry name" value="Lipase_3"/>
    <property type="match status" value="1"/>
</dbReference>
<dbReference type="InterPro" id="IPR002921">
    <property type="entry name" value="Fungal_lipase-type"/>
</dbReference>
<evidence type="ECO:0000313" key="6">
    <source>
        <dbReference type="EMBL" id="KJZ76559.1"/>
    </source>
</evidence>
<evidence type="ECO:0000256" key="3">
    <source>
        <dbReference type="SAM" id="MobiDB-lite"/>
    </source>
</evidence>
<dbReference type="OrthoDB" id="438440at2759"/>
<keyword evidence="1 4" id="KW-0732">Signal</keyword>
<proteinExistence type="predicted"/>
<protein>
    <recommendedName>
        <fullName evidence="5">Fungal lipase-type domain-containing protein</fullName>
    </recommendedName>
</protein>
<dbReference type="GO" id="GO:0006629">
    <property type="term" value="P:lipid metabolic process"/>
    <property type="evidence" value="ECO:0007669"/>
    <property type="project" value="InterPro"/>
</dbReference>
<evidence type="ECO:0000256" key="1">
    <source>
        <dbReference type="ARBA" id="ARBA00022729"/>
    </source>
</evidence>
<dbReference type="InterPro" id="IPR029058">
    <property type="entry name" value="AB_hydrolase_fold"/>
</dbReference>
<keyword evidence="2" id="KW-0378">Hydrolase</keyword>
<name>A0A0F8A669_9HYPO</name>
<feature type="signal peptide" evidence="4">
    <location>
        <begin position="1"/>
        <end position="20"/>
    </location>
</feature>
<sequence>MALRLLLGLFTALLLNRVLGEAIASASRGPIGHENALARPASISTALFADLERLSRIVDISYCVGNTGVRKPFECLSRCSDFPDLSLVTTWNTGVLLSDSCGYIAVDASSERERHPGSEDSNMTNTSYASHGTILVAFRGTYSITNTIVDLSTIPQQYIPYPAPDDGDKGPLKKPKHECANCTVHMGFLESWRNARKVILPELKALKAKHPSSPIHLVGHSLGGAVACLAALELKVSLEWDDVRVTTFGEPRLGNYQLARFIDKVFGLNETPTPESWSYRRVTHIDDPVPLLPWDEWGYKPHAGEVFISKPDLPPSEKDIRSCFGDSDPLCSESSGGSSRQAAPQSTLRENHVAAESWQAESRTFPTRLKLWQLFFAHRDYFWRLGLCVPGGDPADWGRTALSSSEPNEL</sequence>
<accession>A0A0F8A669</accession>
<dbReference type="Proteomes" id="UP000054481">
    <property type="component" value="Unassembled WGS sequence"/>
</dbReference>
<keyword evidence="7" id="KW-1185">Reference proteome</keyword>
<feature type="domain" description="Fungal lipase-type" evidence="5">
    <location>
        <begin position="136"/>
        <end position="294"/>
    </location>
</feature>
<reference evidence="6 7" key="1">
    <citation type="journal article" date="2014" name="Genome Biol. Evol.">
        <title>Comparative genomics and transcriptomics analyses reveal divergent lifestyle features of nematode endoparasitic fungus Hirsutella minnesotensis.</title>
        <authorList>
            <person name="Lai Y."/>
            <person name="Liu K."/>
            <person name="Zhang X."/>
            <person name="Zhang X."/>
            <person name="Li K."/>
            <person name="Wang N."/>
            <person name="Shu C."/>
            <person name="Wu Y."/>
            <person name="Wang C."/>
            <person name="Bushley K.E."/>
            <person name="Xiang M."/>
            <person name="Liu X."/>
        </authorList>
    </citation>
    <scope>NUCLEOTIDE SEQUENCE [LARGE SCALE GENOMIC DNA]</scope>
    <source>
        <strain evidence="6 7">3608</strain>
    </source>
</reference>
<organism evidence="6 7">
    <name type="scientific">Hirsutella minnesotensis 3608</name>
    <dbReference type="NCBI Taxonomy" id="1043627"/>
    <lineage>
        <taxon>Eukaryota</taxon>
        <taxon>Fungi</taxon>
        <taxon>Dikarya</taxon>
        <taxon>Ascomycota</taxon>
        <taxon>Pezizomycotina</taxon>
        <taxon>Sordariomycetes</taxon>
        <taxon>Hypocreomycetidae</taxon>
        <taxon>Hypocreales</taxon>
        <taxon>Ophiocordycipitaceae</taxon>
        <taxon>Hirsutella</taxon>
    </lineage>
</organism>
<dbReference type="CDD" id="cd00519">
    <property type="entry name" value="Lipase_3"/>
    <property type="match status" value="1"/>
</dbReference>
<dbReference type="SUPFAM" id="SSF53474">
    <property type="entry name" value="alpha/beta-Hydrolases"/>
    <property type="match status" value="1"/>
</dbReference>
<evidence type="ECO:0000256" key="2">
    <source>
        <dbReference type="ARBA" id="ARBA00022801"/>
    </source>
</evidence>
<feature type="compositionally biased region" description="Polar residues" evidence="3">
    <location>
        <begin position="332"/>
        <end position="348"/>
    </location>
</feature>
<dbReference type="AlphaFoldDB" id="A0A0F8A669"/>
<dbReference type="Gene3D" id="3.40.50.1820">
    <property type="entry name" value="alpha/beta hydrolase"/>
    <property type="match status" value="1"/>
</dbReference>
<evidence type="ECO:0000256" key="4">
    <source>
        <dbReference type="SAM" id="SignalP"/>
    </source>
</evidence>
<evidence type="ECO:0000259" key="5">
    <source>
        <dbReference type="Pfam" id="PF01764"/>
    </source>
</evidence>
<dbReference type="PANTHER" id="PTHR46640:SF1">
    <property type="entry name" value="FUNGAL LIPASE-LIKE DOMAIN-CONTAINING PROTEIN-RELATED"/>
    <property type="match status" value="1"/>
</dbReference>
<feature type="chain" id="PRO_5002526511" description="Fungal lipase-type domain-containing protein" evidence="4">
    <location>
        <begin position="21"/>
        <end position="410"/>
    </location>
</feature>
<dbReference type="InterPro" id="IPR051299">
    <property type="entry name" value="AB_hydrolase_lip/est"/>
</dbReference>
<feature type="region of interest" description="Disordered" evidence="3">
    <location>
        <begin position="329"/>
        <end position="348"/>
    </location>
</feature>
<dbReference type="GO" id="GO:0016787">
    <property type="term" value="F:hydrolase activity"/>
    <property type="evidence" value="ECO:0007669"/>
    <property type="project" value="UniProtKB-KW"/>
</dbReference>